<dbReference type="AlphaFoldDB" id="A0A0C3F8W7"/>
<reference evidence="1 2" key="1">
    <citation type="submission" date="2014-04" db="EMBL/GenBank/DDBJ databases">
        <authorList>
            <consortium name="DOE Joint Genome Institute"/>
            <person name="Kuo A."/>
            <person name="Tarkka M."/>
            <person name="Buscot F."/>
            <person name="Kohler A."/>
            <person name="Nagy L.G."/>
            <person name="Floudas D."/>
            <person name="Copeland A."/>
            <person name="Barry K.W."/>
            <person name="Cichocki N."/>
            <person name="Veneault-Fourrey C."/>
            <person name="LaButti K."/>
            <person name="Lindquist E.A."/>
            <person name="Lipzen A."/>
            <person name="Lundell T."/>
            <person name="Morin E."/>
            <person name="Murat C."/>
            <person name="Sun H."/>
            <person name="Tunlid A."/>
            <person name="Henrissat B."/>
            <person name="Grigoriev I.V."/>
            <person name="Hibbett D.S."/>
            <person name="Martin F."/>
            <person name="Nordberg H.P."/>
            <person name="Cantor M.N."/>
            <person name="Hua S.X."/>
        </authorList>
    </citation>
    <scope>NUCLEOTIDE SEQUENCE [LARGE SCALE GENOMIC DNA]</scope>
    <source>
        <strain evidence="1 2">F 1598</strain>
    </source>
</reference>
<dbReference type="HOGENOM" id="CLU_2776824_0_0_1"/>
<dbReference type="InParanoid" id="A0A0C3F8W7"/>
<dbReference type="Proteomes" id="UP000054166">
    <property type="component" value="Unassembled WGS sequence"/>
</dbReference>
<gene>
    <name evidence="1" type="ORF">PILCRDRAFT_826403</name>
</gene>
<dbReference type="EMBL" id="KN833035">
    <property type="protein sequence ID" value="KIM76399.1"/>
    <property type="molecule type" value="Genomic_DNA"/>
</dbReference>
<protein>
    <submittedName>
        <fullName evidence="1">Uncharacterized protein</fullName>
    </submittedName>
</protein>
<evidence type="ECO:0000313" key="1">
    <source>
        <dbReference type="EMBL" id="KIM76399.1"/>
    </source>
</evidence>
<sequence>MCIQAHCLFASSKNRTLPFDSVLRDAQVERCHTPSQTVRHNCSPFTSCSDDTARQVTKHGGLVWIGELE</sequence>
<organism evidence="1 2">
    <name type="scientific">Piloderma croceum (strain F 1598)</name>
    <dbReference type="NCBI Taxonomy" id="765440"/>
    <lineage>
        <taxon>Eukaryota</taxon>
        <taxon>Fungi</taxon>
        <taxon>Dikarya</taxon>
        <taxon>Basidiomycota</taxon>
        <taxon>Agaricomycotina</taxon>
        <taxon>Agaricomycetes</taxon>
        <taxon>Agaricomycetidae</taxon>
        <taxon>Atheliales</taxon>
        <taxon>Atheliaceae</taxon>
        <taxon>Piloderma</taxon>
    </lineage>
</organism>
<reference evidence="2" key="2">
    <citation type="submission" date="2015-01" db="EMBL/GenBank/DDBJ databases">
        <title>Evolutionary Origins and Diversification of the Mycorrhizal Mutualists.</title>
        <authorList>
            <consortium name="DOE Joint Genome Institute"/>
            <consortium name="Mycorrhizal Genomics Consortium"/>
            <person name="Kohler A."/>
            <person name="Kuo A."/>
            <person name="Nagy L.G."/>
            <person name="Floudas D."/>
            <person name="Copeland A."/>
            <person name="Barry K.W."/>
            <person name="Cichocki N."/>
            <person name="Veneault-Fourrey C."/>
            <person name="LaButti K."/>
            <person name="Lindquist E.A."/>
            <person name="Lipzen A."/>
            <person name="Lundell T."/>
            <person name="Morin E."/>
            <person name="Murat C."/>
            <person name="Riley R."/>
            <person name="Ohm R."/>
            <person name="Sun H."/>
            <person name="Tunlid A."/>
            <person name="Henrissat B."/>
            <person name="Grigoriev I.V."/>
            <person name="Hibbett D.S."/>
            <person name="Martin F."/>
        </authorList>
    </citation>
    <scope>NUCLEOTIDE SEQUENCE [LARGE SCALE GENOMIC DNA]</scope>
    <source>
        <strain evidence="2">F 1598</strain>
    </source>
</reference>
<name>A0A0C3F8W7_PILCF</name>
<proteinExistence type="predicted"/>
<accession>A0A0C3F8W7</accession>
<keyword evidence="2" id="KW-1185">Reference proteome</keyword>
<evidence type="ECO:0000313" key="2">
    <source>
        <dbReference type="Proteomes" id="UP000054166"/>
    </source>
</evidence>